<protein>
    <recommendedName>
        <fullName evidence="6">Aminotransferase class I/classII large domain-containing protein</fullName>
    </recommendedName>
</protein>
<comment type="cofactor">
    <cofactor evidence="1 5">
        <name>pyridoxal 5'-phosphate</name>
        <dbReference type="ChEBI" id="CHEBI:597326"/>
    </cofactor>
</comment>
<name>S8CE78_DACHA</name>
<dbReference type="InterPro" id="IPR004839">
    <property type="entry name" value="Aminotransferase_I/II_large"/>
</dbReference>
<dbReference type="InterPro" id="IPR050087">
    <property type="entry name" value="AON_synthase_class-II"/>
</dbReference>
<dbReference type="AlphaFoldDB" id="S8CE78"/>
<dbReference type="EMBL" id="AQGS01000001">
    <property type="protein sequence ID" value="EPS45957.1"/>
    <property type="molecule type" value="Genomic_DNA"/>
</dbReference>
<evidence type="ECO:0000313" key="7">
    <source>
        <dbReference type="EMBL" id="EPS45957.1"/>
    </source>
</evidence>
<dbReference type="Gene3D" id="3.40.640.10">
    <property type="entry name" value="Type I PLP-dependent aspartate aminotransferase-like (Major domain)"/>
    <property type="match status" value="1"/>
</dbReference>
<dbReference type="GO" id="GO:0009102">
    <property type="term" value="P:biotin biosynthetic process"/>
    <property type="evidence" value="ECO:0007669"/>
    <property type="project" value="TreeGrafter"/>
</dbReference>
<dbReference type="OrthoDB" id="2382073at2759"/>
<evidence type="ECO:0000313" key="8">
    <source>
        <dbReference type="Proteomes" id="UP000015100"/>
    </source>
</evidence>
<dbReference type="InterPro" id="IPR015421">
    <property type="entry name" value="PyrdxlP-dep_Trfase_major"/>
</dbReference>
<feature type="domain" description="Aminotransferase class I/classII large" evidence="6">
    <location>
        <begin position="42"/>
        <end position="263"/>
    </location>
</feature>
<keyword evidence="4 5" id="KW-0663">Pyridoxal phosphate</keyword>
<proteinExistence type="inferred from homology"/>
<dbReference type="OMA" id="SFGAEAC"/>
<dbReference type="PANTHER" id="PTHR13693:SF77">
    <property type="entry name" value="8-AMINO-7-OXONONANOATE SYNTHASE"/>
    <property type="match status" value="1"/>
</dbReference>
<reference evidence="8" key="2">
    <citation type="submission" date="2013-04" db="EMBL/GenBank/DDBJ databases">
        <title>Genomic mechanisms accounting for the adaptation to parasitism in nematode-trapping fungi.</title>
        <authorList>
            <person name="Ahren D.G."/>
        </authorList>
    </citation>
    <scope>NUCLEOTIDE SEQUENCE [LARGE SCALE GENOMIC DNA]</scope>
    <source>
        <strain evidence="8">CBS 200.50</strain>
    </source>
</reference>
<dbReference type="STRING" id="1284197.S8CE78"/>
<evidence type="ECO:0000256" key="5">
    <source>
        <dbReference type="RuleBase" id="RU003693"/>
    </source>
</evidence>
<organism evidence="7 8">
    <name type="scientific">Dactylellina haptotyla (strain CBS 200.50)</name>
    <name type="common">Nematode-trapping fungus</name>
    <name type="synonym">Monacrosporium haptotylum</name>
    <dbReference type="NCBI Taxonomy" id="1284197"/>
    <lineage>
        <taxon>Eukaryota</taxon>
        <taxon>Fungi</taxon>
        <taxon>Dikarya</taxon>
        <taxon>Ascomycota</taxon>
        <taxon>Pezizomycotina</taxon>
        <taxon>Orbiliomycetes</taxon>
        <taxon>Orbiliales</taxon>
        <taxon>Orbiliaceae</taxon>
        <taxon>Dactylellina</taxon>
    </lineage>
</organism>
<evidence type="ECO:0000256" key="3">
    <source>
        <dbReference type="ARBA" id="ARBA00022679"/>
    </source>
</evidence>
<dbReference type="InterPro" id="IPR015422">
    <property type="entry name" value="PyrdxlP-dep_Trfase_small"/>
</dbReference>
<dbReference type="PROSITE" id="PS00599">
    <property type="entry name" value="AA_TRANSFER_CLASS_2"/>
    <property type="match status" value="1"/>
</dbReference>
<keyword evidence="3" id="KW-0808">Transferase</keyword>
<evidence type="ECO:0000259" key="6">
    <source>
        <dbReference type="Pfam" id="PF00155"/>
    </source>
</evidence>
<evidence type="ECO:0000256" key="2">
    <source>
        <dbReference type="ARBA" id="ARBA00010008"/>
    </source>
</evidence>
<dbReference type="InterPro" id="IPR015424">
    <property type="entry name" value="PyrdxlP-dep_Trfase"/>
</dbReference>
<reference evidence="7 8" key="1">
    <citation type="journal article" date="2013" name="PLoS Genet.">
        <title>Genomic mechanisms accounting for the adaptation to parasitism in nematode-trapping fungi.</title>
        <authorList>
            <person name="Meerupati T."/>
            <person name="Andersson K.M."/>
            <person name="Friman E."/>
            <person name="Kumar D."/>
            <person name="Tunlid A."/>
            <person name="Ahren D."/>
        </authorList>
    </citation>
    <scope>NUCLEOTIDE SEQUENCE [LARGE SCALE GENOMIC DNA]</scope>
    <source>
        <strain evidence="7 8">CBS 200.50</strain>
    </source>
</reference>
<evidence type="ECO:0000256" key="4">
    <source>
        <dbReference type="ARBA" id="ARBA00022898"/>
    </source>
</evidence>
<dbReference type="Pfam" id="PF00155">
    <property type="entry name" value="Aminotran_1_2"/>
    <property type="match status" value="1"/>
</dbReference>
<sequence>MLYSSLKEALRIRAEKGQYITHQSYDELLDPAAAWGARLRLVDFASNDTLSIARDPRVANVYKDAIAKLAVSPLGATGSRGTSGNTPFHQELERRLALFHNSEAAVLFNSGYDANLTLWQTLPQPGDAIVYDEFAHASIIDGLRRSRANSKIKFSHNSLLDLGNILRTLSGDSKFSTGQNNVFIAVEAVHSMNGTMAALRKITTLIKEIFPRENAFLIVDEAHSTGVYGERGTGLCNQLQLENDIPIRVHTFGKAIGCAGGICFNLSHGLPDN</sequence>
<dbReference type="PANTHER" id="PTHR13693">
    <property type="entry name" value="CLASS II AMINOTRANSFERASE/8-AMINO-7-OXONONANOATE SYNTHASE"/>
    <property type="match status" value="1"/>
</dbReference>
<keyword evidence="8" id="KW-1185">Reference proteome</keyword>
<comment type="caution">
    <text evidence="7">The sequence shown here is derived from an EMBL/GenBank/DDBJ whole genome shotgun (WGS) entry which is preliminary data.</text>
</comment>
<comment type="similarity">
    <text evidence="2">Belongs to the class-II pyridoxal-phosphate-dependent aminotransferase family. BioF subfamily.</text>
</comment>
<dbReference type="Proteomes" id="UP000015100">
    <property type="component" value="Unassembled WGS sequence"/>
</dbReference>
<dbReference type="GO" id="GO:0016740">
    <property type="term" value="F:transferase activity"/>
    <property type="evidence" value="ECO:0007669"/>
    <property type="project" value="UniProtKB-KW"/>
</dbReference>
<dbReference type="GO" id="GO:0030170">
    <property type="term" value="F:pyridoxal phosphate binding"/>
    <property type="evidence" value="ECO:0007669"/>
    <property type="project" value="InterPro"/>
</dbReference>
<dbReference type="HOGENOM" id="CLU_015846_3_1_1"/>
<gene>
    <name evidence="7" type="ORF">H072_20</name>
</gene>
<dbReference type="eggNOG" id="KOG1359">
    <property type="taxonomic scope" value="Eukaryota"/>
</dbReference>
<dbReference type="InterPro" id="IPR001917">
    <property type="entry name" value="Aminotrans_II_pyridoxalP_BS"/>
</dbReference>
<dbReference type="Gene3D" id="3.90.1150.10">
    <property type="entry name" value="Aspartate Aminotransferase, domain 1"/>
    <property type="match status" value="1"/>
</dbReference>
<evidence type="ECO:0000256" key="1">
    <source>
        <dbReference type="ARBA" id="ARBA00001933"/>
    </source>
</evidence>
<accession>S8CE78</accession>
<dbReference type="SUPFAM" id="SSF53383">
    <property type="entry name" value="PLP-dependent transferases"/>
    <property type="match status" value="1"/>
</dbReference>